<dbReference type="InterPro" id="IPR016181">
    <property type="entry name" value="Acyl_CoA_acyltransferase"/>
</dbReference>
<comment type="caution">
    <text evidence="2">The sequence shown here is derived from an EMBL/GenBank/DDBJ whole genome shotgun (WGS) entry which is preliminary data.</text>
</comment>
<dbReference type="Pfam" id="PF13302">
    <property type="entry name" value="Acetyltransf_3"/>
    <property type="match status" value="1"/>
</dbReference>
<organism evidence="2 3">
    <name type="scientific">Thalassovita aquimarina</name>
    <dbReference type="NCBI Taxonomy" id="2785917"/>
    <lineage>
        <taxon>Bacteria</taxon>
        <taxon>Pseudomonadati</taxon>
        <taxon>Pseudomonadota</taxon>
        <taxon>Alphaproteobacteria</taxon>
        <taxon>Rhodobacterales</taxon>
        <taxon>Roseobacteraceae</taxon>
        <taxon>Thalassovita</taxon>
    </lineage>
</organism>
<feature type="domain" description="N-acetyltransferase" evidence="1">
    <location>
        <begin position="15"/>
        <end position="170"/>
    </location>
</feature>
<dbReference type="RefSeq" id="WP_212701651.1">
    <property type="nucleotide sequence ID" value="NZ_JADMKU010000012.1"/>
</dbReference>
<dbReference type="PANTHER" id="PTHR43792">
    <property type="entry name" value="GNAT FAMILY, PUTATIVE (AFU_ORTHOLOGUE AFUA_3G00765)-RELATED-RELATED"/>
    <property type="match status" value="1"/>
</dbReference>
<proteinExistence type="predicted"/>
<evidence type="ECO:0000313" key="3">
    <source>
        <dbReference type="Proteomes" id="UP001195941"/>
    </source>
</evidence>
<sequence>MSLSLNIPTVETERLILREMRESDLDVIAEFFESDRSHFVGGPKSRGESWRVISGVLGHWLLRGYGMWLVEERVSGQPVGGVGHLNPEGWDEPELGWHLYTGHEGKGYAYEAALAAREYGARHFGLTAPISYIDPANTRSKALAERLGARFEREGEVLGHACHVYRYPETEGAR</sequence>
<accession>A0ABS5HT86</accession>
<dbReference type="PANTHER" id="PTHR43792:SF1">
    <property type="entry name" value="N-ACETYLTRANSFERASE DOMAIN-CONTAINING PROTEIN"/>
    <property type="match status" value="1"/>
</dbReference>
<dbReference type="Gene3D" id="3.40.630.30">
    <property type="match status" value="1"/>
</dbReference>
<name>A0ABS5HT86_9RHOB</name>
<protein>
    <submittedName>
        <fullName evidence="2">GNAT family N-acetyltransferase</fullName>
    </submittedName>
</protein>
<gene>
    <name evidence="2" type="ORF">IT775_13480</name>
</gene>
<evidence type="ECO:0000259" key="1">
    <source>
        <dbReference type="PROSITE" id="PS51186"/>
    </source>
</evidence>
<dbReference type="PROSITE" id="PS51186">
    <property type="entry name" value="GNAT"/>
    <property type="match status" value="1"/>
</dbReference>
<evidence type="ECO:0000313" key="2">
    <source>
        <dbReference type="EMBL" id="MBR9652130.1"/>
    </source>
</evidence>
<dbReference type="InterPro" id="IPR000182">
    <property type="entry name" value="GNAT_dom"/>
</dbReference>
<dbReference type="EMBL" id="JADMKU010000012">
    <property type="protein sequence ID" value="MBR9652130.1"/>
    <property type="molecule type" value="Genomic_DNA"/>
</dbReference>
<keyword evidence="3" id="KW-1185">Reference proteome</keyword>
<dbReference type="SUPFAM" id="SSF55729">
    <property type="entry name" value="Acyl-CoA N-acyltransferases (Nat)"/>
    <property type="match status" value="1"/>
</dbReference>
<reference evidence="2 3" key="1">
    <citation type="journal article" date="2021" name="Arch. Microbiol.">
        <title>Thalassobius aquimarinus sp. nov., isolated from the Sea of Japan seashore.</title>
        <authorList>
            <person name="Kurilenko V.V."/>
            <person name="Romanenko L.A."/>
            <person name="Chernysheva N.Y."/>
            <person name="Velansky P.V."/>
            <person name="Tekutyeva L.A."/>
            <person name="Isaeva M.P."/>
            <person name="Mikhailov V.V."/>
        </authorList>
    </citation>
    <scope>NUCLEOTIDE SEQUENCE [LARGE SCALE GENOMIC DNA]</scope>
    <source>
        <strain evidence="2 3">KMM 8518</strain>
    </source>
</reference>
<dbReference type="Proteomes" id="UP001195941">
    <property type="component" value="Unassembled WGS sequence"/>
</dbReference>
<dbReference type="InterPro" id="IPR051531">
    <property type="entry name" value="N-acetyltransferase"/>
</dbReference>